<keyword evidence="2" id="KW-0677">Repeat</keyword>
<feature type="domain" description="Disease resistance R13L4/SHOC-2-like LRR" evidence="3">
    <location>
        <begin position="696"/>
        <end position="785"/>
    </location>
</feature>
<dbReference type="Gramene" id="TVU02510">
    <property type="protein sequence ID" value="TVU02510"/>
    <property type="gene ID" value="EJB05_51995"/>
</dbReference>
<feature type="non-terminal residue" evidence="5">
    <location>
        <position position="1"/>
    </location>
</feature>
<dbReference type="Gene3D" id="3.80.10.10">
    <property type="entry name" value="Ribonuclease Inhibitor"/>
    <property type="match status" value="5"/>
</dbReference>
<dbReference type="EMBL" id="RWGY01000316">
    <property type="protein sequence ID" value="TVU02510.1"/>
    <property type="molecule type" value="Genomic_DNA"/>
</dbReference>
<dbReference type="Pfam" id="PF23598">
    <property type="entry name" value="LRR_14"/>
    <property type="match status" value="3"/>
</dbReference>
<dbReference type="OrthoDB" id="615124at2759"/>
<dbReference type="InterPro" id="IPR006553">
    <property type="entry name" value="Leu-rich_rpt_Cys-con_subtyp"/>
</dbReference>
<organism evidence="5 6">
    <name type="scientific">Eragrostis curvula</name>
    <name type="common">weeping love grass</name>
    <dbReference type="NCBI Taxonomy" id="38414"/>
    <lineage>
        <taxon>Eukaryota</taxon>
        <taxon>Viridiplantae</taxon>
        <taxon>Streptophyta</taxon>
        <taxon>Embryophyta</taxon>
        <taxon>Tracheophyta</taxon>
        <taxon>Spermatophyta</taxon>
        <taxon>Magnoliopsida</taxon>
        <taxon>Liliopsida</taxon>
        <taxon>Poales</taxon>
        <taxon>Poaceae</taxon>
        <taxon>PACMAD clade</taxon>
        <taxon>Chloridoideae</taxon>
        <taxon>Eragrostideae</taxon>
        <taxon>Eragrostidinae</taxon>
        <taxon>Eragrostis</taxon>
    </lineage>
</organism>
<dbReference type="PANTHER" id="PTHR45752">
    <property type="entry name" value="LEUCINE-RICH REPEAT-CONTAINING"/>
    <property type="match status" value="1"/>
</dbReference>
<evidence type="ECO:0000256" key="1">
    <source>
        <dbReference type="ARBA" id="ARBA00022614"/>
    </source>
</evidence>
<name>A0A5J9SU53_9POAL</name>
<evidence type="ECO:0008006" key="7">
    <source>
        <dbReference type="Google" id="ProtNLM"/>
    </source>
</evidence>
<proteinExistence type="predicted"/>
<dbReference type="InterPro" id="IPR050715">
    <property type="entry name" value="LRR-SigEffector_domain"/>
</dbReference>
<dbReference type="PANTHER" id="PTHR45752:SF152">
    <property type="entry name" value="OS11G0213700 PROTEIN"/>
    <property type="match status" value="1"/>
</dbReference>
<evidence type="ECO:0000259" key="4">
    <source>
        <dbReference type="Pfam" id="PF25019"/>
    </source>
</evidence>
<evidence type="ECO:0000256" key="2">
    <source>
        <dbReference type="ARBA" id="ARBA00022737"/>
    </source>
</evidence>
<dbReference type="Proteomes" id="UP000324897">
    <property type="component" value="Unassembled WGS sequence"/>
</dbReference>
<dbReference type="SMART" id="SM00369">
    <property type="entry name" value="LRR_TYP"/>
    <property type="match status" value="4"/>
</dbReference>
<dbReference type="AlphaFoldDB" id="A0A5J9SU53"/>
<dbReference type="InterPro" id="IPR003591">
    <property type="entry name" value="Leu-rich_rpt_typical-subtyp"/>
</dbReference>
<keyword evidence="1" id="KW-0433">Leucine-rich repeat</keyword>
<feature type="domain" description="Disease resistance R13L4/SHOC-2-like LRR" evidence="3">
    <location>
        <begin position="233"/>
        <end position="407"/>
    </location>
</feature>
<sequence length="817" mass="91640">ISGNHVVRYTMHDLVHDLSRLVIGDELIIFDAAMKSNTSEQKYCQYVFLTNYDGQKNLSNIVPNKVRALHFSSSSKLGLHDGSMFHLQSACRVLRYIVASLDWPTEAIEVSYCAKNSTGELAKYLNLHGSSQICALPESIGKLGCLIHLDLSGCSGMSVLPESFGSLKTMVHLDMSGCSLIRELPGSLGNLTSLQHLDLSKCPNLNKMPESIGELGCLIHLDCQVVLYCRLSLGELKSMVHLNMSGCSLIRELPGSLGNLTSLQHLDLSRCSNLKEIPESLCSLTQLRHLNLSYCSKIERIPEAVGSLFNLQYIGMPFCRQIHELPESFTDLRNLLHLNLAGYSFFERATASFACSHWLQYLDMSLDRYEDGYLHDAMRNLTNLSICAFFAVFDFIGTLTNLEHLNMSHNIRLEYLPESLVTSKVAYIGSLTLQAPKSLLIEGCSGELIHEANSRFHYSLTLPFFNVRADDVSACSNLHLLKDANVPELQYTLLKMLTLDWTLGADRFLDDKDLLGHLEPPRGLKDLNLYGYSSPSFPSWLMSISHHLPNLVSIKLVNLLTCSNLPALGQLPNLKELSLEYCPRVTKIDKSFCGGKGAFRRLSDFLLSNMEGLEEWSTTYSVEDAVEEFMFPVLDKLCVIRCPRLRLKPCPPIFRECKIMSSDQVTSSLDEVSKIGHLTPSTSSTKLAIMVSNVEDLSLFDHFRSLQVLGIHACHKLASLPESIRHLESLQSLTLWDLSISALPEWLGDLSSLERLTIYSCESIKSLPPSIQKLTKLQELRIWNNQELKCHARPCWRARYATGWRSPGGNWRKRLGA</sequence>
<reference evidence="5 6" key="1">
    <citation type="journal article" date="2019" name="Sci. Rep.">
        <title>A high-quality genome of Eragrostis curvula grass provides insights into Poaceae evolution and supports new strategies to enhance forage quality.</title>
        <authorList>
            <person name="Carballo J."/>
            <person name="Santos B.A.C.M."/>
            <person name="Zappacosta D."/>
            <person name="Garbus I."/>
            <person name="Selva J.P."/>
            <person name="Gallo C.A."/>
            <person name="Diaz A."/>
            <person name="Albertini E."/>
            <person name="Caccamo M."/>
            <person name="Echenique V."/>
        </authorList>
    </citation>
    <scope>NUCLEOTIDE SEQUENCE [LARGE SCALE GENOMIC DNA]</scope>
    <source>
        <strain evidence="6">cv. Victoria</strain>
        <tissue evidence="5">Leaf</tissue>
    </source>
</reference>
<gene>
    <name evidence="5" type="ORF">EJB05_51995</name>
</gene>
<feature type="domain" description="R13L1/DRL21-like LRR repeat region" evidence="4">
    <location>
        <begin position="492"/>
        <end position="581"/>
    </location>
</feature>
<protein>
    <recommendedName>
        <fullName evidence="7">NB-ARC domain-containing protein</fullName>
    </recommendedName>
</protein>
<evidence type="ECO:0000259" key="3">
    <source>
        <dbReference type="Pfam" id="PF23598"/>
    </source>
</evidence>
<dbReference type="SUPFAM" id="SSF52058">
    <property type="entry name" value="L domain-like"/>
    <property type="match status" value="1"/>
</dbReference>
<dbReference type="Pfam" id="PF25019">
    <property type="entry name" value="LRR_R13L1-DRL21"/>
    <property type="match status" value="1"/>
</dbReference>
<comment type="caution">
    <text evidence="5">The sequence shown here is derived from an EMBL/GenBank/DDBJ whole genome shotgun (WGS) entry which is preliminary data.</text>
</comment>
<dbReference type="InterPro" id="IPR055414">
    <property type="entry name" value="LRR_R13L4/SHOC2-like"/>
</dbReference>
<keyword evidence="6" id="KW-1185">Reference proteome</keyword>
<accession>A0A5J9SU53</accession>
<evidence type="ECO:0000313" key="6">
    <source>
        <dbReference type="Proteomes" id="UP000324897"/>
    </source>
</evidence>
<dbReference type="InterPro" id="IPR032675">
    <property type="entry name" value="LRR_dom_sf"/>
</dbReference>
<dbReference type="SMART" id="SM00367">
    <property type="entry name" value="LRR_CC"/>
    <property type="match status" value="5"/>
</dbReference>
<dbReference type="InterPro" id="IPR056789">
    <property type="entry name" value="LRR_R13L1-DRL21"/>
</dbReference>
<feature type="domain" description="Disease resistance R13L4/SHOC-2-like LRR" evidence="3">
    <location>
        <begin position="123"/>
        <end position="221"/>
    </location>
</feature>
<evidence type="ECO:0000313" key="5">
    <source>
        <dbReference type="EMBL" id="TVU02510.1"/>
    </source>
</evidence>